<evidence type="ECO:0000256" key="6">
    <source>
        <dbReference type="ARBA" id="ARBA00042810"/>
    </source>
</evidence>
<accession>A0ABN9TQA3</accession>
<evidence type="ECO:0000256" key="1">
    <source>
        <dbReference type="ARBA" id="ARBA00022603"/>
    </source>
</evidence>
<dbReference type="PROSITE" id="PS51679">
    <property type="entry name" value="SAM_MT_C5"/>
    <property type="match status" value="1"/>
</dbReference>
<evidence type="ECO:0000256" key="8">
    <source>
        <dbReference type="SAM" id="MobiDB-lite"/>
    </source>
</evidence>
<dbReference type="PANTHER" id="PTHR46098:SF1">
    <property type="entry name" value="TRNA (CYTOSINE(38)-C(5))-METHYLTRANSFERASE"/>
    <property type="match status" value="1"/>
</dbReference>
<dbReference type="InterPro" id="IPR001525">
    <property type="entry name" value="C5_MeTfrase"/>
</dbReference>
<reference evidence="9" key="1">
    <citation type="submission" date="2023-10" db="EMBL/GenBank/DDBJ databases">
        <authorList>
            <person name="Chen Y."/>
            <person name="Shah S."/>
            <person name="Dougan E. K."/>
            <person name="Thang M."/>
            <person name="Chan C."/>
        </authorList>
    </citation>
    <scope>NUCLEOTIDE SEQUENCE [LARGE SCALE GENOMIC DNA]</scope>
</reference>
<feature type="non-terminal residue" evidence="9">
    <location>
        <position position="1"/>
    </location>
</feature>
<organism evidence="9 10">
    <name type="scientific">Prorocentrum cordatum</name>
    <dbReference type="NCBI Taxonomy" id="2364126"/>
    <lineage>
        <taxon>Eukaryota</taxon>
        <taxon>Sar</taxon>
        <taxon>Alveolata</taxon>
        <taxon>Dinophyceae</taxon>
        <taxon>Prorocentrales</taxon>
        <taxon>Prorocentraceae</taxon>
        <taxon>Prorocentrum</taxon>
    </lineage>
</organism>
<evidence type="ECO:0000256" key="3">
    <source>
        <dbReference type="ARBA" id="ARBA00022691"/>
    </source>
</evidence>
<dbReference type="InterPro" id="IPR050750">
    <property type="entry name" value="C5-MTase"/>
</dbReference>
<evidence type="ECO:0000313" key="10">
    <source>
        <dbReference type="Proteomes" id="UP001189429"/>
    </source>
</evidence>
<evidence type="ECO:0000313" key="9">
    <source>
        <dbReference type="EMBL" id="CAK0847910.1"/>
    </source>
</evidence>
<comment type="similarity">
    <text evidence="7">Belongs to the class I-like SAM-binding methyltransferase superfamily. C5-methyltransferase family.</text>
</comment>
<name>A0ABN9TQA3_9DINO</name>
<dbReference type="PROSITE" id="PS00095">
    <property type="entry name" value="C5_MTASE_2"/>
    <property type="match status" value="1"/>
</dbReference>
<protein>
    <recommendedName>
        <fullName evidence="5">tRNA (cytosine(38)-C(5))-methyltransferase</fullName>
        <ecNumber evidence="4">2.1.1.204</ecNumber>
    </recommendedName>
    <alternativeName>
        <fullName evidence="6">DNA (cytosine-5)-methyltransferase-like protein 2</fullName>
    </alternativeName>
</protein>
<keyword evidence="1 7" id="KW-0489">Methyltransferase</keyword>
<evidence type="ECO:0000256" key="7">
    <source>
        <dbReference type="PROSITE-ProRule" id="PRU01016"/>
    </source>
</evidence>
<evidence type="ECO:0000256" key="2">
    <source>
        <dbReference type="ARBA" id="ARBA00022679"/>
    </source>
</evidence>
<keyword evidence="3 7" id="KW-0949">S-adenosyl-L-methionine</keyword>
<dbReference type="Gene3D" id="3.90.120.10">
    <property type="entry name" value="DNA Methylase, subunit A, domain 2"/>
    <property type="match status" value="1"/>
</dbReference>
<keyword evidence="2 7" id="KW-0808">Transferase</keyword>
<gene>
    <name evidence="9" type="ORF">PCOR1329_LOCUS40995</name>
</gene>
<feature type="compositionally biased region" description="Low complexity" evidence="8">
    <location>
        <begin position="15"/>
        <end position="30"/>
    </location>
</feature>
<dbReference type="PANTHER" id="PTHR46098">
    <property type="entry name" value="TRNA (CYTOSINE(38)-C(5))-METHYLTRANSFERASE"/>
    <property type="match status" value="1"/>
</dbReference>
<dbReference type="Gene3D" id="3.40.50.150">
    <property type="entry name" value="Vaccinia Virus protein VP39"/>
    <property type="match status" value="1"/>
</dbReference>
<evidence type="ECO:0000256" key="5">
    <source>
        <dbReference type="ARBA" id="ARBA00039681"/>
    </source>
</evidence>
<dbReference type="InterPro" id="IPR029063">
    <property type="entry name" value="SAM-dependent_MTases_sf"/>
</dbReference>
<dbReference type="InterPro" id="IPR031303">
    <property type="entry name" value="C5_meth_CS"/>
</dbReference>
<dbReference type="Pfam" id="PF00145">
    <property type="entry name" value="DNA_methylase"/>
    <property type="match status" value="2"/>
</dbReference>
<feature type="active site" evidence="7">
    <location>
        <position position="134"/>
    </location>
</feature>
<dbReference type="SUPFAM" id="SSF53335">
    <property type="entry name" value="S-adenosyl-L-methionine-dependent methyltransferases"/>
    <property type="match status" value="1"/>
</dbReference>
<evidence type="ECO:0000256" key="4">
    <source>
        <dbReference type="ARBA" id="ARBA00039081"/>
    </source>
</evidence>
<keyword evidence="10" id="KW-1185">Reference proteome</keyword>
<proteinExistence type="inferred from homology"/>
<comment type="caution">
    <text evidence="9">The sequence shown here is derived from an EMBL/GenBank/DDBJ whole genome shotgun (WGS) entry which is preliminary data.</text>
</comment>
<feature type="region of interest" description="Disordered" evidence="8">
    <location>
        <begin position="1"/>
        <end position="32"/>
    </location>
</feature>
<dbReference type="EC" id="2.1.1.204" evidence="4"/>
<dbReference type="Proteomes" id="UP001189429">
    <property type="component" value="Unassembled WGS sequence"/>
</dbReference>
<dbReference type="EMBL" id="CAUYUJ010014941">
    <property type="protein sequence ID" value="CAK0847910.1"/>
    <property type="molecule type" value="Genomic_DNA"/>
</dbReference>
<sequence>GGPGGLPRRRPRRPPAGARRGGPPLAAAVAPRREARAVRARQGLRVLGMGGMRLAYRGAVGHGAVLPQWRAMDIDETCCKVFSQMFGADYVRDIKGTRRWEYAPGQDEVWQVSIDRMPPEAFEGADLWLMSPPCQPFTKTGKRGDDKDPRSASLLHMLEVLPLLKHPPRALLLENVPPFFGSKTHELTKKALRRCGAASDTRYEVEEVVLDPVTFGFPNTRKRFYLSAVVAGEGSGGAGGAAQVPLPGFDGPPEPLRPVRDFCGPGADRLPVPVQLLQKSLKSTSTVDVATGSSVVTKTFTSNYGKRDFGLRGLSTTGPVLLTEEDGLTPAEHVLERFPTPRDIGEGQFSRLRYFAPREVMALQGFPPDVDLPHELGVLHQWRLIGNSINVAVVQRLLERLLARM</sequence>